<evidence type="ECO:0000313" key="5">
    <source>
        <dbReference type="EMBL" id="GBN82595.1"/>
    </source>
</evidence>
<dbReference type="Proteomes" id="UP000499080">
    <property type="component" value="Unassembled WGS sequence"/>
</dbReference>
<dbReference type="EMBL" id="BGPR01018533">
    <property type="protein sequence ID" value="GBN79414.1"/>
    <property type="molecule type" value="Genomic_DNA"/>
</dbReference>
<reference evidence="5 6" key="1">
    <citation type="journal article" date="2019" name="Sci. Rep.">
        <title>Orb-weaving spider Araneus ventricosus genome elucidates the spidroin gene catalogue.</title>
        <authorList>
            <person name="Kono N."/>
            <person name="Nakamura H."/>
            <person name="Ohtoshi R."/>
            <person name="Moran D.A.P."/>
            <person name="Shinohara A."/>
            <person name="Yoshida Y."/>
            <person name="Fujiwara M."/>
            <person name="Mori M."/>
            <person name="Tomita M."/>
            <person name="Arakawa K."/>
        </authorList>
    </citation>
    <scope>NUCLEOTIDE SEQUENCE [LARGE SCALE GENOMIC DNA]</scope>
</reference>
<evidence type="ECO:0000313" key="6">
    <source>
        <dbReference type="Proteomes" id="UP000499080"/>
    </source>
</evidence>
<dbReference type="EMBL" id="BGPR01019667">
    <property type="protein sequence ID" value="GBN82595.1"/>
    <property type="molecule type" value="Genomic_DNA"/>
</dbReference>
<comment type="caution">
    <text evidence="5">The sequence shown here is derived from an EMBL/GenBank/DDBJ whole genome shotgun (WGS) entry which is preliminary data.</text>
</comment>
<feature type="region of interest" description="Disordered" evidence="1">
    <location>
        <begin position="60"/>
        <end position="91"/>
    </location>
</feature>
<feature type="compositionally biased region" description="Polar residues" evidence="1">
    <location>
        <begin position="80"/>
        <end position="91"/>
    </location>
</feature>
<gene>
    <name evidence="5" type="ORF">AVEN_132140_1</name>
    <name evidence="3" type="ORF">AVEN_210684_1</name>
    <name evidence="2" type="ORF">AVEN_254264_1</name>
    <name evidence="4" type="ORF">AVEN_80420_1</name>
</gene>
<sequence length="91" mass="10081">MGVCWKKSNKQDNGERRFIRKYSGKHEEQVTGTIAVILTTQTDNKSLKMTITALAITLSSPSRTADETPSDSSKAFALQRRSSSNPTAEYL</sequence>
<dbReference type="EMBL" id="BGPR01019626">
    <property type="protein sequence ID" value="GBN82475.1"/>
    <property type="molecule type" value="Genomic_DNA"/>
</dbReference>
<evidence type="ECO:0000313" key="3">
    <source>
        <dbReference type="EMBL" id="GBN79414.1"/>
    </source>
</evidence>
<organism evidence="5 6">
    <name type="scientific">Araneus ventricosus</name>
    <name type="common">Orbweaver spider</name>
    <name type="synonym">Epeira ventricosa</name>
    <dbReference type="NCBI Taxonomy" id="182803"/>
    <lineage>
        <taxon>Eukaryota</taxon>
        <taxon>Metazoa</taxon>
        <taxon>Ecdysozoa</taxon>
        <taxon>Arthropoda</taxon>
        <taxon>Chelicerata</taxon>
        <taxon>Arachnida</taxon>
        <taxon>Araneae</taxon>
        <taxon>Araneomorphae</taxon>
        <taxon>Entelegynae</taxon>
        <taxon>Araneoidea</taxon>
        <taxon>Araneidae</taxon>
        <taxon>Araneus</taxon>
    </lineage>
</organism>
<evidence type="ECO:0000313" key="2">
    <source>
        <dbReference type="EMBL" id="GBN79402.1"/>
    </source>
</evidence>
<keyword evidence="6" id="KW-1185">Reference proteome</keyword>
<protein>
    <submittedName>
        <fullName evidence="5">Uncharacterized protein</fullName>
    </submittedName>
</protein>
<dbReference type="EMBL" id="BGPR01018527">
    <property type="protein sequence ID" value="GBN79402.1"/>
    <property type="molecule type" value="Genomic_DNA"/>
</dbReference>
<evidence type="ECO:0000313" key="4">
    <source>
        <dbReference type="EMBL" id="GBN82475.1"/>
    </source>
</evidence>
<name>A0A4Y2S5P5_ARAVE</name>
<evidence type="ECO:0000256" key="1">
    <source>
        <dbReference type="SAM" id="MobiDB-lite"/>
    </source>
</evidence>
<accession>A0A4Y2S5P5</accession>
<dbReference type="AlphaFoldDB" id="A0A4Y2S5P5"/>
<proteinExistence type="predicted"/>